<feature type="transmembrane region" description="Helical" evidence="8">
    <location>
        <begin position="91"/>
        <end position="110"/>
    </location>
</feature>
<feature type="transmembrane region" description="Helical" evidence="8">
    <location>
        <begin position="35"/>
        <end position="53"/>
    </location>
</feature>
<dbReference type="SUPFAM" id="SSF103473">
    <property type="entry name" value="MFS general substrate transporter"/>
    <property type="match status" value="1"/>
</dbReference>
<evidence type="ECO:0000256" key="5">
    <source>
        <dbReference type="ARBA" id="ARBA00022989"/>
    </source>
</evidence>
<dbReference type="GO" id="GO:0016323">
    <property type="term" value="C:basolateral plasma membrane"/>
    <property type="evidence" value="ECO:0007669"/>
    <property type="project" value="UniProtKB-SubCell"/>
</dbReference>
<dbReference type="GO" id="GO:0015213">
    <property type="term" value="F:uridine transmembrane transporter activity"/>
    <property type="evidence" value="ECO:0007669"/>
    <property type="project" value="UniProtKB-ARBA"/>
</dbReference>
<dbReference type="PANTHER" id="PTHR10332:SF9">
    <property type="entry name" value="EQUILIBRATIVE NUCLEOSIDE TRANSPORTER 1"/>
    <property type="match status" value="1"/>
</dbReference>
<dbReference type="Ensembl" id="ENSDCDT00010015212.1">
    <property type="protein sequence ID" value="ENSDCDP00010014435.1"/>
    <property type="gene ID" value="ENSDCDG00010006319.1"/>
</dbReference>
<dbReference type="RefSeq" id="XP_028828142.1">
    <property type="nucleotide sequence ID" value="XM_028972309.1"/>
</dbReference>
<feature type="transmembrane region" description="Helical" evidence="8">
    <location>
        <begin position="288"/>
        <end position="313"/>
    </location>
</feature>
<feature type="transmembrane region" description="Helical" evidence="8">
    <location>
        <begin position="429"/>
        <end position="451"/>
    </location>
</feature>
<feature type="transmembrane region" description="Helical" evidence="8">
    <location>
        <begin position="216"/>
        <end position="238"/>
    </location>
</feature>
<protein>
    <recommendedName>
        <fullName evidence="11">Equilibrative nucleoside transporter 1</fullName>
    </recommendedName>
</protein>
<dbReference type="RefSeq" id="XP_028828143.1">
    <property type="nucleotide sequence ID" value="XM_028972310.1"/>
</dbReference>
<comment type="similarity">
    <text evidence="2">Belongs to the SLC29A/ENT transporter (TC 2.A.57) family.</text>
</comment>
<dbReference type="GeneID" id="114785749"/>
<keyword evidence="3" id="KW-0813">Transport</keyword>
<keyword evidence="5 8" id="KW-1133">Transmembrane helix</keyword>
<feature type="region of interest" description="Disordered" evidence="7">
    <location>
        <begin position="254"/>
        <end position="277"/>
    </location>
</feature>
<feature type="transmembrane region" description="Helical" evidence="8">
    <location>
        <begin position="389"/>
        <end position="409"/>
    </location>
</feature>
<evidence type="ECO:0000256" key="6">
    <source>
        <dbReference type="ARBA" id="ARBA00023136"/>
    </source>
</evidence>
<dbReference type="InterPro" id="IPR036259">
    <property type="entry name" value="MFS_trans_sf"/>
</dbReference>
<evidence type="ECO:0008006" key="11">
    <source>
        <dbReference type="Google" id="ProtNLM"/>
    </source>
</evidence>
<feature type="compositionally biased region" description="Polar residues" evidence="7">
    <location>
        <begin position="11"/>
        <end position="22"/>
    </location>
</feature>
<comment type="subcellular location">
    <subcellularLocation>
        <location evidence="1">Basolateral cell membrane</location>
        <topology evidence="1">Multi-pass membrane protein</topology>
    </subcellularLocation>
</comment>
<keyword evidence="10" id="KW-1185">Reference proteome</keyword>
<feature type="transmembrane region" description="Helical" evidence="8">
    <location>
        <begin position="190"/>
        <end position="210"/>
    </location>
</feature>
<dbReference type="Proteomes" id="UP000694580">
    <property type="component" value="Chromosome 3"/>
</dbReference>
<evidence type="ECO:0000313" key="9">
    <source>
        <dbReference type="Ensembl" id="ENSDCDP00010014435.1"/>
    </source>
</evidence>
<keyword evidence="4 8" id="KW-0812">Transmembrane</keyword>
<dbReference type="PANTHER" id="PTHR10332">
    <property type="entry name" value="EQUILIBRATIVE NUCLEOSIDE TRANSPORTER"/>
    <property type="match status" value="1"/>
</dbReference>
<evidence type="ECO:0000256" key="2">
    <source>
        <dbReference type="ARBA" id="ARBA00007965"/>
    </source>
</evidence>
<reference evidence="9 10" key="1">
    <citation type="submission" date="2020-06" db="EMBL/GenBank/DDBJ databases">
        <authorList>
            <consortium name="Wellcome Sanger Institute Data Sharing"/>
        </authorList>
    </citation>
    <scope>NUCLEOTIDE SEQUENCE [LARGE SCALE GENOMIC DNA]</scope>
</reference>
<feature type="region of interest" description="Disordered" evidence="7">
    <location>
        <begin position="1"/>
        <end position="29"/>
    </location>
</feature>
<keyword evidence="6 8" id="KW-0472">Membrane</keyword>
<evidence type="ECO:0000313" key="10">
    <source>
        <dbReference type="Proteomes" id="UP000694580"/>
    </source>
</evidence>
<evidence type="ECO:0000256" key="3">
    <source>
        <dbReference type="ARBA" id="ARBA00022448"/>
    </source>
</evidence>
<dbReference type="PIRSF" id="PIRSF016379">
    <property type="entry name" value="ENT"/>
    <property type="match status" value="1"/>
</dbReference>
<proteinExistence type="inferred from homology"/>
<dbReference type="InterPro" id="IPR002259">
    <property type="entry name" value="Eqnu_transpt"/>
</dbReference>
<gene>
    <name evidence="9" type="primary">LOC114785749</name>
</gene>
<evidence type="ECO:0000256" key="1">
    <source>
        <dbReference type="ARBA" id="ARBA00004554"/>
    </source>
</evidence>
<dbReference type="Pfam" id="PF01733">
    <property type="entry name" value="Nucleoside_tran"/>
    <property type="match status" value="1"/>
</dbReference>
<dbReference type="RefSeq" id="XP_028828144.1">
    <property type="nucleotide sequence ID" value="XM_028972311.1"/>
</dbReference>
<accession>A0AAY4B181</accession>
<evidence type="ECO:0000256" key="4">
    <source>
        <dbReference type="ARBA" id="ARBA00022692"/>
    </source>
</evidence>
<dbReference type="GeneTree" id="ENSGT00950000182898"/>
<dbReference type="AlphaFoldDB" id="A0AAY4B181"/>
<evidence type="ECO:0000256" key="7">
    <source>
        <dbReference type="SAM" id="MobiDB-lite"/>
    </source>
</evidence>
<name>A0AAY4B181_9TELE</name>
<dbReference type="PRINTS" id="PR01130">
    <property type="entry name" value="DERENTRNSPRT"/>
</dbReference>
<sequence>MSGLAARWNRETSVSLQRQSDMSSDKPPKDKHRRVWLIFFTLGLGTLLPWNFFMNATNYFTFRLRDTEPGNETFISSNSTEETIQNHYQAVFSNVMTICAMVPLLVFSCLNTILQKRCPQKVRVMGSLGVILVTFMVTAVLVRVDMDPLTFFVITMVKIIIINSSGAVLQSSLFGMASTLPTSYTATIMSGQGLAGTLAAVSMICAIASGSELGEIAFGYFIFACVVILIAIASFVVLPKMEFYQFYQKSRDNGEESRPDESQPLNATRQPPPHGGTNPSLMSILKKIGVMAFSVWLAFTVTIGVFPAVTMAVKSTVADGGLWEKFFIPVCCFLTFNLLDFAGRSLSAVCLWPGQDSKLLPALVLIRVAFVPFFMMCNVQPRHSMPVIFHHDACFILLMIVFAFSNGYLTSLCMCYGPKKVDPHEAETAGTIMAFFLSLGLACGAALSCLFRKVI</sequence>
<evidence type="ECO:0000256" key="8">
    <source>
        <dbReference type="SAM" id="Phobius"/>
    </source>
</evidence>
<reference evidence="9" key="3">
    <citation type="submission" date="2025-09" db="UniProtKB">
        <authorList>
            <consortium name="Ensembl"/>
        </authorList>
    </citation>
    <scope>IDENTIFICATION</scope>
</reference>
<feature type="transmembrane region" description="Helical" evidence="8">
    <location>
        <begin position="122"/>
        <end position="142"/>
    </location>
</feature>
<dbReference type="InterPro" id="IPR034764">
    <property type="entry name" value="ENT1/ENT2"/>
</dbReference>
<reference evidence="9" key="2">
    <citation type="submission" date="2025-08" db="UniProtKB">
        <authorList>
            <consortium name="Ensembl"/>
        </authorList>
    </citation>
    <scope>IDENTIFICATION</scope>
</reference>
<organism evidence="9 10">
    <name type="scientific">Denticeps clupeoides</name>
    <name type="common">denticle herring</name>
    <dbReference type="NCBI Taxonomy" id="299321"/>
    <lineage>
        <taxon>Eukaryota</taxon>
        <taxon>Metazoa</taxon>
        <taxon>Chordata</taxon>
        <taxon>Craniata</taxon>
        <taxon>Vertebrata</taxon>
        <taxon>Euteleostomi</taxon>
        <taxon>Actinopterygii</taxon>
        <taxon>Neopterygii</taxon>
        <taxon>Teleostei</taxon>
        <taxon>Clupei</taxon>
        <taxon>Clupeiformes</taxon>
        <taxon>Denticipitoidei</taxon>
        <taxon>Denticipitidae</taxon>
        <taxon>Denticeps</taxon>
    </lineage>
</organism>
<dbReference type="NCBIfam" id="TIGR00939">
    <property type="entry name" value="2a57"/>
    <property type="match status" value="1"/>
</dbReference>
<dbReference type="RefSeq" id="XP_028828141.1">
    <property type="nucleotide sequence ID" value="XM_028972308.1"/>
</dbReference>